<reference evidence="1 2" key="1">
    <citation type="journal article" date="2013" name="Curr. Biol.">
        <title>The Genome of the Foraminiferan Reticulomyxa filosa.</title>
        <authorList>
            <person name="Glockner G."/>
            <person name="Hulsmann N."/>
            <person name="Schleicher M."/>
            <person name="Noegel A.A."/>
            <person name="Eichinger L."/>
            <person name="Gallinger C."/>
            <person name="Pawlowski J."/>
            <person name="Sierra R."/>
            <person name="Euteneuer U."/>
            <person name="Pillet L."/>
            <person name="Moustafa A."/>
            <person name="Platzer M."/>
            <person name="Groth M."/>
            <person name="Szafranski K."/>
            <person name="Schliwa M."/>
        </authorList>
    </citation>
    <scope>NUCLEOTIDE SEQUENCE [LARGE SCALE GENOMIC DNA]</scope>
</reference>
<sequence length="252" mass="28184">MTTKTIVGAIKAQALHLITSKATAVLVKSSSSNTIGTDAKLEERDLNEDGDEFLQQPQLQSQLQLQSQSSLLQPHKQHKIKEHETFALLNKLFNITIKATGEFQISMLKVWKELANAYNYENLFAILDFLIEAVESFIIHFSKQQETCFTRRLFLSARTYFAIYEGRKHKVSSPSSASKLQSSVGNFNNSRSSNLGNSNSISCDLVFCNMCVVLARERVISLKILVQSSKPIVAEPISHFTPSQITTVLDVL</sequence>
<protein>
    <submittedName>
        <fullName evidence="1">Uncharacterized protein</fullName>
    </submittedName>
</protein>
<dbReference type="Proteomes" id="UP000023152">
    <property type="component" value="Unassembled WGS sequence"/>
</dbReference>
<dbReference type="EMBL" id="ASPP01028638">
    <property type="protein sequence ID" value="ETO05012.1"/>
    <property type="molecule type" value="Genomic_DNA"/>
</dbReference>
<proteinExistence type="predicted"/>
<evidence type="ECO:0000313" key="2">
    <source>
        <dbReference type="Proteomes" id="UP000023152"/>
    </source>
</evidence>
<evidence type="ECO:0000313" key="1">
    <source>
        <dbReference type="EMBL" id="ETO05012.1"/>
    </source>
</evidence>
<dbReference type="AlphaFoldDB" id="X6LV46"/>
<organism evidence="1 2">
    <name type="scientific">Reticulomyxa filosa</name>
    <dbReference type="NCBI Taxonomy" id="46433"/>
    <lineage>
        <taxon>Eukaryota</taxon>
        <taxon>Sar</taxon>
        <taxon>Rhizaria</taxon>
        <taxon>Retaria</taxon>
        <taxon>Foraminifera</taxon>
        <taxon>Monothalamids</taxon>
        <taxon>Reticulomyxidae</taxon>
        <taxon>Reticulomyxa</taxon>
    </lineage>
</organism>
<comment type="caution">
    <text evidence="1">The sequence shown here is derived from an EMBL/GenBank/DDBJ whole genome shotgun (WGS) entry which is preliminary data.</text>
</comment>
<name>X6LV46_RETFI</name>
<gene>
    <name evidence="1" type="ORF">RFI_32384</name>
</gene>
<keyword evidence="2" id="KW-1185">Reference proteome</keyword>
<accession>X6LV46</accession>